<dbReference type="Gene3D" id="3.90.550.10">
    <property type="entry name" value="Spore Coat Polysaccharide Biosynthesis Protein SpsA, Chain A"/>
    <property type="match status" value="1"/>
</dbReference>
<protein>
    <submittedName>
        <fullName evidence="4">Uncharacterized protein</fullName>
    </submittedName>
</protein>
<dbReference type="Pfam" id="PF00535">
    <property type="entry name" value="Glycos_transf_2"/>
    <property type="match status" value="1"/>
</dbReference>
<dbReference type="RefSeq" id="WP_005940051.1">
    <property type="nucleotide sequence ID" value="NZ_KB890353.1"/>
</dbReference>
<dbReference type="PATRIC" id="fig|1121098.3.peg.1902"/>
<accession>U6RIP0</accession>
<organism evidence="4 5">
    <name type="scientific">Phocaeicola massiliensis B84634 = Timone 84634 = DSM 17679 = JCM 13223</name>
    <dbReference type="NCBI Taxonomy" id="1121098"/>
    <lineage>
        <taxon>Bacteria</taxon>
        <taxon>Pseudomonadati</taxon>
        <taxon>Bacteroidota</taxon>
        <taxon>Bacteroidia</taxon>
        <taxon>Bacteroidales</taxon>
        <taxon>Bacteroidaceae</taxon>
        <taxon>Phocaeicola</taxon>
    </lineage>
</organism>
<dbReference type="InterPro" id="IPR029044">
    <property type="entry name" value="Nucleotide-diphossugar_trans"/>
</dbReference>
<dbReference type="SUPFAM" id="SSF53448">
    <property type="entry name" value="Nucleotide-diphospho-sugar transferases"/>
    <property type="match status" value="1"/>
</dbReference>
<dbReference type="InterPro" id="IPR046320">
    <property type="entry name" value="DUF4922"/>
</dbReference>
<dbReference type="STRING" id="1121098.HMPREF1534_01874"/>
<dbReference type="InterPro" id="IPR050834">
    <property type="entry name" value="Glycosyltransf_2"/>
</dbReference>
<dbReference type="InterPro" id="IPR036265">
    <property type="entry name" value="HIT-like_sf"/>
</dbReference>
<evidence type="ECO:0000259" key="2">
    <source>
        <dbReference type="Pfam" id="PF16269"/>
    </source>
</evidence>
<dbReference type="Proteomes" id="UP000017831">
    <property type="component" value="Unassembled WGS sequence"/>
</dbReference>
<name>U6RIP0_9BACT</name>
<dbReference type="GeneID" id="60062162"/>
<dbReference type="Pfam" id="PF16269">
    <property type="entry name" value="DUF4922"/>
    <property type="match status" value="1"/>
</dbReference>
<evidence type="ECO:0000259" key="3">
    <source>
        <dbReference type="Pfam" id="PF26216"/>
    </source>
</evidence>
<dbReference type="Pfam" id="PF26216">
    <property type="entry name" value="GDPGP1_C"/>
    <property type="match status" value="1"/>
</dbReference>
<keyword evidence="5" id="KW-1185">Reference proteome</keyword>
<comment type="caution">
    <text evidence="4">The sequence shown here is derived from an EMBL/GenBank/DDBJ whole genome shotgun (WGS) entry which is preliminary data.</text>
</comment>
<dbReference type="OrthoDB" id="1110483at2"/>
<dbReference type="eggNOG" id="COG0463">
    <property type="taxonomic scope" value="Bacteria"/>
</dbReference>
<gene>
    <name evidence="4" type="ORF">HMPREF1534_01874</name>
</gene>
<dbReference type="eggNOG" id="COG4360">
    <property type="taxonomic scope" value="Bacteria"/>
</dbReference>
<reference evidence="4 5" key="1">
    <citation type="submission" date="2013-04" db="EMBL/GenBank/DDBJ databases">
        <title>The Genome Sequence of Bacteroides massiliensis DSM 17679.</title>
        <authorList>
            <consortium name="The Broad Institute Genomics Platform"/>
            <person name="Earl A."/>
            <person name="Ward D."/>
            <person name="Feldgarden M."/>
            <person name="Gevers D."/>
            <person name="Martens E."/>
            <person name="Fenner L."/>
            <person name="Roux V."/>
            <person name="Mallet M.N."/>
            <person name="Raoult D."/>
            <person name="Walker B."/>
            <person name="Young S."/>
            <person name="Zeng Q."/>
            <person name="Gargeya S."/>
            <person name="Fitzgerald M."/>
            <person name="Haas B."/>
            <person name="Abouelleil A."/>
            <person name="Allen A.W."/>
            <person name="Alvarado L."/>
            <person name="Arachchi H.M."/>
            <person name="Berlin A.M."/>
            <person name="Chapman S.B."/>
            <person name="Gainer-Dewar J."/>
            <person name="Goldberg J."/>
            <person name="Griggs A."/>
            <person name="Gujja S."/>
            <person name="Hansen M."/>
            <person name="Howarth C."/>
            <person name="Imamovic A."/>
            <person name="Ireland A."/>
            <person name="Larimer J."/>
            <person name="McCowan C."/>
            <person name="Murphy C."/>
            <person name="Pearson M."/>
            <person name="Poon T.W."/>
            <person name="Priest M."/>
            <person name="Roberts A."/>
            <person name="Saif S."/>
            <person name="Shea T."/>
            <person name="Sisk P."/>
            <person name="Sykes S."/>
            <person name="Wortman J."/>
            <person name="Nusbaum C."/>
            <person name="Birren B."/>
        </authorList>
    </citation>
    <scope>NUCLEOTIDE SEQUENCE [LARGE SCALE GENOMIC DNA]</scope>
    <source>
        <strain evidence="5">B84634 / Timone 84634 / DSM 17679 / JCM 13223</strain>
    </source>
</reference>
<dbReference type="HOGENOM" id="CLU_349465_0_0_10"/>
<dbReference type="InterPro" id="IPR043171">
    <property type="entry name" value="Ap4A_phos1/2-like"/>
</dbReference>
<evidence type="ECO:0000313" key="4">
    <source>
        <dbReference type="EMBL" id="EOA55058.1"/>
    </source>
</evidence>
<dbReference type="PANTHER" id="PTHR43685">
    <property type="entry name" value="GLYCOSYLTRANSFERASE"/>
    <property type="match status" value="1"/>
</dbReference>
<dbReference type="CDD" id="cd00761">
    <property type="entry name" value="Glyco_tranf_GTA_type"/>
    <property type="match status" value="1"/>
</dbReference>
<dbReference type="EMBL" id="AQHY01000022">
    <property type="protein sequence ID" value="EOA55058.1"/>
    <property type="molecule type" value="Genomic_DNA"/>
</dbReference>
<dbReference type="InterPro" id="IPR058865">
    <property type="entry name" value="GDPGP1_C"/>
</dbReference>
<evidence type="ECO:0000259" key="1">
    <source>
        <dbReference type="Pfam" id="PF00535"/>
    </source>
</evidence>
<dbReference type="SUPFAM" id="SSF54197">
    <property type="entry name" value="HIT-like"/>
    <property type="match status" value="1"/>
</dbReference>
<proteinExistence type="predicted"/>
<dbReference type="InterPro" id="IPR001173">
    <property type="entry name" value="Glyco_trans_2-like"/>
</dbReference>
<feature type="domain" description="GDPGP1-like C-terminal" evidence="3">
    <location>
        <begin position="735"/>
        <end position="808"/>
    </location>
</feature>
<sequence length="817" mass="93247">MRKTINCFIPYEENTAIDKVVTALKDSIVVNKIYLLTTAHGSMPSVPAGCEPFTIDSLNSSDTIKKIAQKADTPFTLLYTKASPFELGYMALERIADFLQDRKTGMVYADHYEWKEGEKKKHPAIDYQPGSVRDDFDFGALLAFRSEYLIGAAGMMENEREDYRYAGLYATRLFIAETGRIVHINEYLYTEIEEDNRLSGEKQFDYVNPRNREVQIEMEQAFTGYLKRTGVYLPSNFKKVNFRTETFTYEASVIIPVRNRVRTIDDAIRSALEQQTDFPFNIIIVDNHSTDGTSEVIARYKDHPQVIHLQPERTDLGIGGCWNLAVHHPLCGRFAIQLDSDDLYSSPQTLQTIVNTFYKEQCAMVIGTYRMTDFHLNTIAPGIIDHKEWTPDNGHNNALRINGLGAPRAFFTPLLREIGVPNVSYGEDYALGLAFSRTYKIGRIYDELYLCRRWEGNSDAALGIEQVNTNNHYKDSLRTHEINLRRCYNEQRSQNDGNKSKAQNKHFIEKQFAEWQTASDNLAALRKALVKQEVICGIPFTVQHNPARMVSTGAKTDKESILSRPCFLCRKNQPEDQRVCPIGDGYNLCVNPYPILPYHITIPSAEHREQILPADFCNTVSTLLNELPDEYALFYNGALCGASAPDHLHFQGVPTEHVPLIAFYRRTDSGKERLASISHSSVLHYIDSYVCPLFSIEQCRDGKTDESLFTNIMKELPCSNNEPEPKVNILAWQEDEKQIILIIPRCKHRPECYSAEAGKQMLVSPGTLDMAGIIVTPRKEDFEKISTEDIRQILQEVGLPREDAQEIIKKYRKRDRL</sequence>
<evidence type="ECO:0000313" key="5">
    <source>
        <dbReference type="Proteomes" id="UP000017831"/>
    </source>
</evidence>
<dbReference type="PANTHER" id="PTHR43685:SF2">
    <property type="entry name" value="GLYCOSYLTRANSFERASE 2-LIKE DOMAIN-CONTAINING PROTEIN"/>
    <property type="match status" value="1"/>
</dbReference>
<feature type="domain" description="DUF4922" evidence="2">
    <location>
        <begin position="507"/>
        <end position="653"/>
    </location>
</feature>
<dbReference type="Gene3D" id="3.30.428.70">
    <property type="match status" value="1"/>
</dbReference>
<feature type="domain" description="Glycosyltransferase 2-like" evidence="1">
    <location>
        <begin position="252"/>
        <end position="383"/>
    </location>
</feature>
<dbReference type="AlphaFoldDB" id="U6RIP0"/>